<dbReference type="AlphaFoldDB" id="A0A8K0UR42"/>
<dbReference type="SUPFAM" id="SSF81383">
    <property type="entry name" value="F-box domain"/>
    <property type="match status" value="1"/>
</dbReference>
<comment type="caution">
    <text evidence="1">The sequence shown here is derived from an EMBL/GenBank/DDBJ whole genome shotgun (WGS) entry which is preliminary data.</text>
</comment>
<evidence type="ECO:0000313" key="1">
    <source>
        <dbReference type="EMBL" id="KAH8101516.1"/>
    </source>
</evidence>
<organism evidence="1 2">
    <name type="scientific">Cristinia sonorae</name>
    <dbReference type="NCBI Taxonomy" id="1940300"/>
    <lineage>
        <taxon>Eukaryota</taxon>
        <taxon>Fungi</taxon>
        <taxon>Dikarya</taxon>
        <taxon>Basidiomycota</taxon>
        <taxon>Agaricomycotina</taxon>
        <taxon>Agaricomycetes</taxon>
        <taxon>Agaricomycetidae</taxon>
        <taxon>Agaricales</taxon>
        <taxon>Pleurotineae</taxon>
        <taxon>Stephanosporaceae</taxon>
        <taxon>Cristinia</taxon>
    </lineage>
</organism>
<evidence type="ECO:0000313" key="2">
    <source>
        <dbReference type="Proteomes" id="UP000813824"/>
    </source>
</evidence>
<accession>A0A8K0UR42</accession>
<proteinExistence type="predicted"/>
<name>A0A8K0UR42_9AGAR</name>
<dbReference type="Proteomes" id="UP000813824">
    <property type="component" value="Unassembled WGS sequence"/>
</dbReference>
<sequence>MDGKIGIQTLPGEILAMVFQHLDDIFSVVTLGLTCKLLFSAGYACLVDHLKSHYYSQAWFGDRIICVGDDARITDLPQDAFTEVEGTAMKLAFESLRGESNEDDSNEQDHSQTLQAYLVEKASSNNSNPIYTLLSSYDDVLFDTGFWKQARESNLISRPFVEQTRLLELLYVGHMHDIVLDEIPSQGLVLYNITTGEYVRGDAFPLLYDGAPSKRRAELELMYETPGPRSRAFYRRKLGFAEIVAARFCWTYEEHADATSGHAYTNLHRGRWAGHRFEIATSDCRPRLKGTREWKDVSEEVMADMKRIWIEEFGDEWQQHL</sequence>
<keyword evidence="2" id="KW-1185">Reference proteome</keyword>
<dbReference type="CDD" id="cd09917">
    <property type="entry name" value="F-box_SF"/>
    <property type="match status" value="1"/>
</dbReference>
<dbReference type="EMBL" id="JAEVFJ010000012">
    <property type="protein sequence ID" value="KAH8101516.1"/>
    <property type="molecule type" value="Genomic_DNA"/>
</dbReference>
<evidence type="ECO:0008006" key="3">
    <source>
        <dbReference type="Google" id="ProtNLM"/>
    </source>
</evidence>
<dbReference type="InterPro" id="IPR036047">
    <property type="entry name" value="F-box-like_dom_sf"/>
</dbReference>
<reference evidence="1" key="1">
    <citation type="journal article" date="2021" name="New Phytol.">
        <title>Evolutionary innovations through gain and loss of genes in the ectomycorrhizal Boletales.</title>
        <authorList>
            <person name="Wu G."/>
            <person name="Miyauchi S."/>
            <person name="Morin E."/>
            <person name="Kuo A."/>
            <person name="Drula E."/>
            <person name="Varga T."/>
            <person name="Kohler A."/>
            <person name="Feng B."/>
            <person name="Cao Y."/>
            <person name="Lipzen A."/>
            <person name="Daum C."/>
            <person name="Hundley H."/>
            <person name="Pangilinan J."/>
            <person name="Johnson J."/>
            <person name="Barry K."/>
            <person name="LaButti K."/>
            <person name="Ng V."/>
            <person name="Ahrendt S."/>
            <person name="Min B."/>
            <person name="Choi I.G."/>
            <person name="Park H."/>
            <person name="Plett J.M."/>
            <person name="Magnuson J."/>
            <person name="Spatafora J.W."/>
            <person name="Nagy L.G."/>
            <person name="Henrissat B."/>
            <person name="Grigoriev I.V."/>
            <person name="Yang Z.L."/>
            <person name="Xu J."/>
            <person name="Martin F.M."/>
        </authorList>
    </citation>
    <scope>NUCLEOTIDE SEQUENCE</scope>
    <source>
        <strain evidence="1">KKN 215</strain>
    </source>
</reference>
<dbReference type="OrthoDB" id="2588098at2759"/>
<protein>
    <recommendedName>
        <fullName evidence="3">F-box domain-containing protein</fullName>
    </recommendedName>
</protein>
<gene>
    <name evidence="1" type="ORF">BXZ70DRAFT_98821</name>
</gene>